<dbReference type="STRING" id="1122991.GCA_000613445_00737"/>
<keyword evidence="2" id="KW-1185">Reference proteome</keyword>
<dbReference type="AlphaFoldDB" id="A0A318HQC8"/>
<evidence type="ECO:0000313" key="2">
    <source>
        <dbReference type="Proteomes" id="UP000248314"/>
    </source>
</evidence>
<reference evidence="1 2" key="1">
    <citation type="submission" date="2018-05" db="EMBL/GenBank/DDBJ databases">
        <title>Genomic Encyclopedia of Type Strains, Phase I: the one thousand microbial genomes (KMG-I) project.</title>
        <authorList>
            <person name="Kyrpides N."/>
        </authorList>
    </citation>
    <scope>NUCLEOTIDE SEQUENCE [LARGE SCALE GENOMIC DNA]</scope>
    <source>
        <strain evidence="1 2">DSM 15611</strain>
    </source>
</reference>
<accession>A0A318HQC8</accession>
<protein>
    <submittedName>
        <fullName evidence="1">Uncharacterized protein</fullName>
    </submittedName>
</protein>
<proteinExistence type="predicted"/>
<dbReference type="Proteomes" id="UP000248314">
    <property type="component" value="Unassembled WGS sequence"/>
</dbReference>
<name>A0A318HQC8_9BACT</name>
<comment type="caution">
    <text evidence="1">The sequence shown here is derived from an EMBL/GenBank/DDBJ whole genome shotgun (WGS) entry which is preliminary data.</text>
</comment>
<gene>
    <name evidence="1" type="ORF">EJ73_02564</name>
</gene>
<dbReference type="EMBL" id="QJJX01000046">
    <property type="protein sequence ID" value="PXX18927.1"/>
    <property type="molecule type" value="Genomic_DNA"/>
</dbReference>
<sequence length="110" mass="13199">MKFCCFAFEMYYTLENRCCYNIRKVKLTSPRLTEHGMMKYYNIPSLRGTRHKRADICFVMTMGYDTFTFDAPTVFISFCPFCGANLYDYYKSDEYVNEIEGETFKFFKDQ</sequence>
<evidence type="ECO:0000313" key="1">
    <source>
        <dbReference type="EMBL" id="PXX18927.1"/>
    </source>
</evidence>
<organism evidence="1 2">
    <name type="scientific">Hoylesella shahii DSM 15611 = JCM 12083</name>
    <dbReference type="NCBI Taxonomy" id="1122991"/>
    <lineage>
        <taxon>Bacteria</taxon>
        <taxon>Pseudomonadati</taxon>
        <taxon>Bacteroidota</taxon>
        <taxon>Bacteroidia</taxon>
        <taxon>Bacteroidales</taxon>
        <taxon>Prevotellaceae</taxon>
        <taxon>Hoylesella</taxon>
    </lineage>
</organism>